<reference evidence="2" key="1">
    <citation type="submission" date="2016-11" db="EMBL/GenBank/DDBJ databases">
        <authorList>
            <person name="Varghese N."/>
            <person name="Submissions S."/>
        </authorList>
    </citation>
    <scope>NUCLEOTIDE SEQUENCE [LARGE SCALE GENOMIC DNA]</scope>
    <source>
        <strain evidence="2">DSM 1811</strain>
    </source>
</reference>
<name>A0A1M7D1F4_9FLAO</name>
<dbReference type="InterPro" id="IPR014710">
    <property type="entry name" value="RmlC-like_jellyroll"/>
</dbReference>
<keyword evidence="2" id="KW-1185">Reference proteome</keyword>
<dbReference type="AlphaFoldDB" id="A0A1M7D1F4"/>
<evidence type="ECO:0000313" key="1">
    <source>
        <dbReference type="EMBL" id="SHL73258.1"/>
    </source>
</evidence>
<dbReference type="Gene3D" id="2.60.120.10">
    <property type="entry name" value="Jelly Rolls"/>
    <property type="match status" value="1"/>
</dbReference>
<organism evidence="1 2">
    <name type="scientific">Flavobacterium saccharophilum</name>
    <dbReference type="NCBI Taxonomy" id="29534"/>
    <lineage>
        <taxon>Bacteria</taxon>
        <taxon>Pseudomonadati</taxon>
        <taxon>Bacteroidota</taxon>
        <taxon>Flavobacteriia</taxon>
        <taxon>Flavobacteriales</taxon>
        <taxon>Flavobacteriaceae</taxon>
        <taxon>Flavobacterium</taxon>
    </lineage>
</organism>
<dbReference type="SUPFAM" id="SSF51206">
    <property type="entry name" value="cAMP-binding domain-like"/>
    <property type="match status" value="1"/>
</dbReference>
<evidence type="ECO:0000313" key="2">
    <source>
        <dbReference type="Proteomes" id="UP000184121"/>
    </source>
</evidence>
<dbReference type="RefSeq" id="WP_072970833.1">
    <property type="nucleotide sequence ID" value="NZ_FRBY01000002.1"/>
</dbReference>
<accession>A0A1M7D1F4</accession>
<gene>
    <name evidence="1" type="ORF">SAMN05444366_1365</name>
</gene>
<dbReference type="InterPro" id="IPR018490">
    <property type="entry name" value="cNMP-bd_dom_sf"/>
</dbReference>
<dbReference type="Proteomes" id="UP000184121">
    <property type="component" value="Unassembled WGS sequence"/>
</dbReference>
<sequence length="198" mass="23003">MLTSKQIKIIRSIFPKKISSEFMQVLIENARIFTSKKNDVLVEEKAQSSKIFYILKGSMVRYVLTEKGDRRAIMFHSEDLIPIVGSIYINSHNSFVQYQIVANESTEVLEINILDILKSGLKDEVYFEFALKGSLKSFGLMNQIQNHQIGLSKIEFLKWLWLNYPDIFHRFKSKDIASFLGLTPVWYSNLKATLLRDK</sequence>
<dbReference type="OrthoDB" id="944427at2"/>
<protein>
    <submittedName>
        <fullName evidence="1">cAMP-binding domain of CRP or a regulatory subunit of cAMP-dependent protein kinases</fullName>
    </submittedName>
</protein>
<keyword evidence="1" id="KW-0418">Kinase</keyword>
<dbReference type="GO" id="GO:0016301">
    <property type="term" value="F:kinase activity"/>
    <property type="evidence" value="ECO:0007669"/>
    <property type="project" value="UniProtKB-KW"/>
</dbReference>
<keyword evidence="1" id="KW-0808">Transferase</keyword>
<dbReference type="EMBL" id="FRBY01000002">
    <property type="protein sequence ID" value="SHL73258.1"/>
    <property type="molecule type" value="Genomic_DNA"/>
</dbReference>
<proteinExistence type="predicted"/>
<dbReference type="STRING" id="29534.SAMN05444366_1365"/>